<dbReference type="SUPFAM" id="SSF48403">
    <property type="entry name" value="Ankyrin repeat"/>
    <property type="match status" value="1"/>
</dbReference>
<feature type="repeat" description="ANK" evidence="3">
    <location>
        <begin position="878"/>
        <end position="910"/>
    </location>
</feature>
<feature type="compositionally biased region" description="Polar residues" evidence="4">
    <location>
        <begin position="1"/>
        <end position="10"/>
    </location>
</feature>
<dbReference type="Gene3D" id="3.40.50.300">
    <property type="entry name" value="P-loop containing nucleotide triphosphate hydrolases"/>
    <property type="match status" value="1"/>
</dbReference>
<feature type="region of interest" description="Disordered" evidence="4">
    <location>
        <begin position="1"/>
        <end position="64"/>
    </location>
</feature>
<feature type="repeat" description="ANK" evidence="3">
    <location>
        <begin position="812"/>
        <end position="844"/>
    </location>
</feature>
<dbReference type="Gene3D" id="1.25.40.20">
    <property type="entry name" value="Ankyrin repeat-containing domain"/>
    <property type="match status" value="4"/>
</dbReference>
<feature type="repeat" description="ANK" evidence="3">
    <location>
        <begin position="845"/>
        <end position="877"/>
    </location>
</feature>
<dbReference type="PANTHER" id="PTHR24173:SF83">
    <property type="entry name" value="SOCS BOX DOMAIN-CONTAINING PROTEIN"/>
    <property type="match status" value="1"/>
</dbReference>
<dbReference type="Pfam" id="PF13857">
    <property type="entry name" value="Ank_5"/>
    <property type="match status" value="1"/>
</dbReference>
<dbReference type="PROSITE" id="PS50088">
    <property type="entry name" value="ANK_REPEAT"/>
    <property type="match status" value="6"/>
</dbReference>
<gene>
    <name evidence="6" type="ORF">BaRGS_00017831</name>
</gene>
<feature type="compositionally biased region" description="Polar residues" evidence="4">
    <location>
        <begin position="27"/>
        <end position="52"/>
    </location>
</feature>
<sequence length="1075" mass="118723">MLLMPSSTSGPAKLTSTDSSSLTDTSVPVSNSQSVTDSGAPSVADSGSNSVTDMPYRQRSLDQEEITTVEAMAISGNDDDVTTTSTDRQFSADYDSVTGSLRSEQGHTASFASLDRSYDSASNMSAASDRDRGTMTHVYGAKSVVFANQVDVKHIYMCQSYEQITDQSRKDIDWRREVFVETQYFRDAIHTASTCGILIITGPPGSGKSTLARAVLRHYARHQHEPLILQHFEEWRSHVGGKGLRQIVLLEHVFGGHDVDRGSVRKWGRVMNAIKTFGTTGQCLTLLTLSVQIVEKIMVEENLFRNLPLLDLGSCPALSDSEKTEMIRKHLAFGDGETVPHDDIQEIIALDKSGCVFPWCCARYAELALNVRSGATQSFVRPCLAYVPFIKDFAHFLDKKKKVVEKLLHTMHKLKELEENYGEGPLRRAPISLLKDLTDSDTGEFIYYNAAQFSCRVMYDALGVTVGRYFSLPDLLDVCDTRFLVEYVHTEDVTSHWSVCVKRGSKDWESLLDRIVRDLTSGQLQQLCQHPSLQSLQFLSDMEEFCIQSGVTVKSVASSLDTTHKLPLAYWSMWNAGSELTQWCLSHVIKAGSDSRAPPVGLVEVLFAATLFGQDPMMERAIRNLTMSIPQVVTLFRKVRNHCHGIKLPLVDPENRITPDVKVKCERYASPTLCYLGDPAYPVPVTLVSSQLLGGTLWLVSYCRNLYLTHRLLADREVDEMDDTGNTLLQHAVTSGDGYLASYLTGYGAEYYSLHQAESTSGPGQDGDAGNTPSADNKETWRRFHTACRTGDVRCVKRLSEHNVHIVRGMLHGMTPLHVASAHGQNDVTEILLQRGADVNALTSLEWTPLHLASENGHVRVANILLALGAHVNVQEKRGWSPLHLASCRGHARMADVLLQRGARVDMRKAFEWTPLHLASFYGRSETARVLLQHGATVDAEMASGATPLYLANRHGHLNTTNVLLQHRARPDPQRMTSEGGALYVASRYGHVVGVFALLQHGASVNAQQREGFTPLHAASANGHCDVVDILLRFKADVSIKSNNGSTPVSLAKANLHNDVIAILKRKQPATCLIS</sequence>
<dbReference type="AlphaFoldDB" id="A0ABD0KVP4"/>
<evidence type="ECO:0000256" key="2">
    <source>
        <dbReference type="ARBA" id="ARBA00023043"/>
    </source>
</evidence>
<feature type="domain" description="Novel STAND NTPase 3" evidence="5">
    <location>
        <begin position="179"/>
        <end position="332"/>
    </location>
</feature>
<evidence type="ECO:0000256" key="3">
    <source>
        <dbReference type="PROSITE-ProRule" id="PRU00023"/>
    </source>
</evidence>
<feature type="repeat" description="ANK" evidence="3">
    <location>
        <begin position="1011"/>
        <end position="1043"/>
    </location>
</feature>
<organism evidence="6 7">
    <name type="scientific">Batillaria attramentaria</name>
    <dbReference type="NCBI Taxonomy" id="370345"/>
    <lineage>
        <taxon>Eukaryota</taxon>
        <taxon>Metazoa</taxon>
        <taxon>Spiralia</taxon>
        <taxon>Lophotrochozoa</taxon>
        <taxon>Mollusca</taxon>
        <taxon>Gastropoda</taxon>
        <taxon>Caenogastropoda</taxon>
        <taxon>Sorbeoconcha</taxon>
        <taxon>Cerithioidea</taxon>
        <taxon>Batillariidae</taxon>
        <taxon>Batillaria</taxon>
    </lineage>
</organism>
<feature type="compositionally biased region" description="Low complexity" evidence="4">
    <location>
        <begin position="14"/>
        <end position="26"/>
    </location>
</feature>
<feature type="region of interest" description="Disordered" evidence="4">
    <location>
        <begin position="757"/>
        <end position="778"/>
    </location>
</feature>
<dbReference type="Pfam" id="PF12796">
    <property type="entry name" value="Ank_2"/>
    <property type="match status" value="2"/>
</dbReference>
<name>A0ABD0KVP4_9CAEN</name>
<dbReference type="PROSITE" id="PS50297">
    <property type="entry name" value="ANK_REP_REGION"/>
    <property type="match status" value="6"/>
</dbReference>
<keyword evidence="2 3" id="KW-0040">ANK repeat</keyword>
<dbReference type="Pfam" id="PF00023">
    <property type="entry name" value="Ank"/>
    <property type="match status" value="2"/>
</dbReference>
<dbReference type="PANTHER" id="PTHR24173">
    <property type="entry name" value="ANKYRIN REPEAT CONTAINING"/>
    <property type="match status" value="1"/>
</dbReference>
<reference evidence="6 7" key="1">
    <citation type="journal article" date="2023" name="Sci. Data">
        <title>Genome assembly of the Korean intertidal mud-creeper Batillaria attramentaria.</title>
        <authorList>
            <person name="Patra A.K."/>
            <person name="Ho P.T."/>
            <person name="Jun S."/>
            <person name="Lee S.J."/>
            <person name="Kim Y."/>
            <person name="Won Y.J."/>
        </authorList>
    </citation>
    <scope>NUCLEOTIDE SEQUENCE [LARGE SCALE GENOMIC DNA]</scope>
    <source>
        <strain evidence="6">Wonlab-2016</strain>
    </source>
</reference>
<dbReference type="InterPro" id="IPR036770">
    <property type="entry name" value="Ankyrin_rpt-contain_sf"/>
</dbReference>
<dbReference type="SMART" id="SM00248">
    <property type="entry name" value="ANK"/>
    <property type="match status" value="10"/>
</dbReference>
<dbReference type="PRINTS" id="PR01415">
    <property type="entry name" value="ANKYRIN"/>
</dbReference>
<dbReference type="Pfam" id="PF20720">
    <property type="entry name" value="nSTAND3"/>
    <property type="match status" value="1"/>
</dbReference>
<dbReference type="EMBL" id="JACVVK020000121">
    <property type="protein sequence ID" value="KAK7490959.1"/>
    <property type="molecule type" value="Genomic_DNA"/>
</dbReference>
<keyword evidence="1" id="KW-0677">Repeat</keyword>
<dbReference type="InterPro" id="IPR027417">
    <property type="entry name" value="P-loop_NTPase"/>
</dbReference>
<comment type="caution">
    <text evidence="6">The sequence shown here is derived from an EMBL/GenBank/DDBJ whole genome shotgun (WGS) entry which is preliminary data.</text>
</comment>
<evidence type="ECO:0000256" key="4">
    <source>
        <dbReference type="SAM" id="MobiDB-lite"/>
    </source>
</evidence>
<dbReference type="Proteomes" id="UP001519460">
    <property type="component" value="Unassembled WGS sequence"/>
</dbReference>
<evidence type="ECO:0000313" key="7">
    <source>
        <dbReference type="Proteomes" id="UP001519460"/>
    </source>
</evidence>
<feature type="repeat" description="ANK" evidence="3">
    <location>
        <begin position="911"/>
        <end position="943"/>
    </location>
</feature>
<dbReference type="InterPro" id="IPR002110">
    <property type="entry name" value="Ankyrin_rpt"/>
</dbReference>
<evidence type="ECO:0000259" key="5">
    <source>
        <dbReference type="Pfam" id="PF20720"/>
    </source>
</evidence>
<dbReference type="SUPFAM" id="SSF52540">
    <property type="entry name" value="P-loop containing nucleoside triphosphate hydrolases"/>
    <property type="match status" value="2"/>
</dbReference>
<keyword evidence="7" id="KW-1185">Reference proteome</keyword>
<accession>A0ABD0KVP4</accession>
<proteinExistence type="predicted"/>
<evidence type="ECO:0000256" key="1">
    <source>
        <dbReference type="ARBA" id="ARBA00022737"/>
    </source>
</evidence>
<dbReference type="InterPro" id="IPR049050">
    <property type="entry name" value="nSTAND3"/>
</dbReference>
<feature type="repeat" description="ANK" evidence="3">
    <location>
        <begin position="944"/>
        <end position="976"/>
    </location>
</feature>
<evidence type="ECO:0000313" key="6">
    <source>
        <dbReference type="EMBL" id="KAK7490959.1"/>
    </source>
</evidence>
<protein>
    <recommendedName>
        <fullName evidence="5">Novel STAND NTPase 3 domain-containing protein</fullName>
    </recommendedName>
</protein>